<dbReference type="OrthoDB" id="1918704at2759"/>
<accession>A0A1S3XAD7</accession>
<dbReference type="PANTHER" id="PTHR35095:SF1">
    <property type="entry name" value="OS05G0143300 PROTEIN"/>
    <property type="match status" value="1"/>
</dbReference>
<dbReference type="PANTHER" id="PTHR35095">
    <property type="entry name" value="OS05G0143300 PROTEIN"/>
    <property type="match status" value="1"/>
</dbReference>
<feature type="compositionally biased region" description="Polar residues" evidence="1">
    <location>
        <begin position="274"/>
        <end position="290"/>
    </location>
</feature>
<keyword evidence="2" id="KW-1185">Reference proteome</keyword>
<dbReference type="OMA" id="HPDGQIT"/>
<protein>
    <submittedName>
        <fullName evidence="3">Uncharacterized protein LOC107762845</fullName>
    </submittedName>
</protein>
<organism evidence="2 3">
    <name type="scientific">Nicotiana tabacum</name>
    <name type="common">Common tobacco</name>
    <dbReference type="NCBI Taxonomy" id="4097"/>
    <lineage>
        <taxon>Eukaryota</taxon>
        <taxon>Viridiplantae</taxon>
        <taxon>Streptophyta</taxon>
        <taxon>Embryophyta</taxon>
        <taxon>Tracheophyta</taxon>
        <taxon>Spermatophyta</taxon>
        <taxon>Magnoliopsida</taxon>
        <taxon>eudicotyledons</taxon>
        <taxon>Gunneridae</taxon>
        <taxon>Pentapetalae</taxon>
        <taxon>asterids</taxon>
        <taxon>lamiids</taxon>
        <taxon>Solanales</taxon>
        <taxon>Solanaceae</taxon>
        <taxon>Nicotianoideae</taxon>
        <taxon>Nicotianeae</taxon>
        <taxon>Nicotiana</taxon>
    </lineage>
</organism>
<dbReference type="PaxDb" id="4097-A0A1S3XAD7"/>
<proteinExistence type="predicted"/>
<dbReference type="STRING" id="4097.A0A1S3XAD7"/>
<dbReference type="RefSeq" id="XP_016436728.1">
    <property type="nucleotide sequence ID" value="XM_016581242.2"/>
</dbReference>
<feature type="region of interest" description="Disordered" evidence="1">
    <location>
        <begin position="270"/>
        <end position="295"/>
    </location>
</feature>
<evidence type="ECO:0000256" key="1">
    <source>
        <dbReference type="SAM" id="MobiDB-lite"/>
    </source>
</evidence>
<dbReference type="AlphaFoldDB" id="A0A1S3XAD7"/>
<dbReference type="RefSeq" id="XP_016436728.1">
    <property type="nucleotide sequence ID" value="XM_016581242.1"/>
</dbReference>
<sequence>MAESCLMASHGYPPWLLFPPEQGISRFSKESLPFLPSPGANQDMVKLSCGSLKVNQRLDLLKPISMLLAGNHFVRIQSTIRRPVLVDVQDTHLNSVLFSFGIAEQCTRQEKIWKYLMAGSNDVESGGIDTSMLFDLVGPLAHAVDMHRQQFASYLEQQPHDAMSQPSLVYPSCSLHLWEPPLNAVSDLGLGKTLHSNSPLLVNGASARVEMKDILAIISEFYLSKDSLKCTKQALSKDSMKCTKQAMLVPYFDRCRMSKAKGESSAQKLDVNAASISSPRKTKYQTSTQKRSNKKAVKEQDIYRNNYLHACESLLSIMVDKKRHEKTAILSLKKSGPQLPYFLTKFSASIAGTGIAVLFSVACKLACGRIAFSTPKLLNTGLGLGLVWLSWAVNNLRDTVVVINRSPGKLDMVEEDMMNNLDKNVKEIYFRAATLLAVVVLRLA</sequence>
<gene>
    <name evidence="3" type="primary">LOC107762845</name>
</gene>
<dbReference type="Proteomes" id="UP000790787">
    <property type="component" value="Chromosome 19"/>
</dbReference>
<evidence type="ECO:0000313" key="2">
    <source>
        <dbReference type="Proteomes" id="UP000790787"/>
    </source>
</evidence>
<reference evidence="2" key="1">
    <citation type="journal article" date="2014" name="Nat. Commun.">
        <title>The tobacco genome sequence and its comparison with those of tomato and potato.</title>
        <authorList>
            <person name="Sierro N."/>
            <person name="Battey J.N."/>
            <person name="Ouadi S."/>
            <person name="Bakaher N."/>
            <person name="Bovet L."/>
            <person name="Willig A."/>
            <person name="Goepfert S."/>
            <person name="Peitsch M.C."/>
            <person name="Ivanov N.V."/>
        </authorList>
    </citation>
    <scope>NUCLEOTIDE SEQUENCE [LARGE SCALE GENOMIC DNA]</scope>
</reference>
<evidence type="ECO:0000313" key="3">
    <source>
        <dbReference type="RefSeq" id="XP_016436728.1"/>
    </source>
</evidence>
<name>A0A1S3XAD7_TOBAC</name>
<dbReference type="GeneID" id="107762845"/>
<reference evidence="3" key="2">
    <citation type="submission" date="2025-08" db="UniProtKB">
        <authorList>
            <consortium name="RefSeq"/>
        </authorList>
    </citation>
    <scope>IDENTIFICATION</scope>
    <source>
        <tissue evidence="3">Leaf</tissue>
    </source>
</reference>
<dbReference type="KEGG" id="nta:107762845"/>